<gene>
    <name evidence="1" type="ORF">FE782_16125</name>
</gene>
<dbReference type="InterPro" id="IPR021617">
    <property type="entry name" value="DUF3231"/>
</dbReference>
<dbReference type="OrthoDB" id="1934429at2"/>
<proteinExistence type="predicted"/>
<organism evidence="1 2">
    <name type="scientific">Paenibacillus antri</name>
    <dbReference type="NCBI Taxonomy" id="2582848"/>
    <lineage>
        <taxon>Bacteria</taxon>
        <taxon>Bacillati</taxon>
        <taxon>Bacillota</taxon>
        <taxon>Bacilli</taxon>
        <taxon>Bacillales</taxon>
        <taxon>Paenibacillaceae</taxon>
        <taxon>Paenibacillus</taxon>
    </lineage>
</organism>
<name>A0A5R9G4G8_9BACL</name>
<dbReference type="InterPro" id="IPR012347">
    <property type="entry name" value="Ferritin-like"/>
</dbReference>
<dbReference type="AlphaFoldDB" id="A0A5R9G4G8"/>
<keyword evidence="2" id="KW-1185">Reference proteome</keyword>
<evidence type="ECO:0000313" key="1">
    <source>
        <dbReference type="EMBL" id="TLS51257.1"/>
    </source>
</evidence>
<comment type="caution">
    <text evidence="1">The sequence shown here is derived from an EMBL/GenBank/DDBJ whole genome shotgun (WGS) entry which is preliminary data.</text>
</comment>
<accession>A0A5R9G4G8</accession>
<dbReference type="Gene3D" id="1.20.1260.10">
    <property type="match status" value="1"/>
</dbReference>
<evidence type="ECO:0000313" key="2">
    <source>
        <dbReference type="Proteomes" id="UP000309676"/>
    </source>
</evidence>
<reference evidence="1 2" key="1">
    <citation type="submission" date="2019-05" db="EMBL/GenBank/DDBJ databases">
        <authorList>
            <person name="Narsing Rao M.P."/>
            <person name="Li W.J."/>
        </authorList>
    </citation>
    <scope>NUCLEOTIDE SEQUENCE [LARGE SCALE GENOMIC DNA]</scope>
    <source>
        <strain evidence="1 2">SYSU_K30003</strain>
    </source>
</reference>
<dbReference type="RefSeq" id="WP_138195251.1">
    <property type="nucleotide sequence ID" value="NZ_VCIW01000010.1"/>
</dbReference>
<dbReference type="Pfam" id="PF11553">
    <property type="entry name" value="DUF3231"/>
    <property type="match status" value="1"/>
</dbReference>
<sequence>MNLLEVIKDVFKPFLDGEKPPLHVGEVMNLWFFLAVSEQTIRGEQVAINTVQDEDLKKHLQELMDIHSEIRKDIIGFLQKEGVPLPETTPPKKQGDFESIPADAKLSDQEAAQLVSENLVVAMTMAARGITEAVRTDVGAMFAKFFMSKVTFGITYKAFLQKKGWLLVPPPFKIT</sequence>
<dbReference type="EMBL" id="VCIW01000010">
    <property type="protein sequence ID" value="TLS51257.1"/>
    <property type="molecule type" value="Genomic_DNA"/>
</dbReference>
<protein>
    <submittedName>
        <fullName evidence="1">DUF3231 family protein</fullName>
    </submittedName>
</protein>
<dbReference type="Proteomes" id="UP000309676">
    <property type="component" value="Unassembled WGS sequence"/>
</dbReference>